<evidence type="ECO:0000256" key="1">
    <source>
        <dbReference type="SAM" id="MobiDB-lite"/>
    </source>
</evidence>
<sequence>MAPAGRAGYKTGMFFRRKSHPSKPPAPRPKAPRALAVAGLPVPLELRESARARRMTLRVDAGRGLIQVVIPVGVPEAEALRFVGRHDGWVRARLAALPPQLPFADGAVVPYLGIDHLIRHSPELRGATRRADGAILVGGRAEHVARRVRDFLMAEARRELAERSRAKAALIGARVAAVTVRDTKSRWGSCSATGRLSFSWRLILTPESVLDYVVGHEVAHLREMNHSQRFWTLCAQLTGDVRTPRLWLKANGARLLRYGEGDFEGTEMVSPANDGHAETP</sequence>
<dbReference type="Gene3D" id="3.30.2010.10">
    <property type="entry name" value="Metalloproteases ('zincins'), catalytic domain"/>
    <property type="match status" value="1"/>
</dbReference>
<gene>
    <name evidence="3" type="ORF">FBZ82_10772</name>
</gene>
<dbReference type="PANTHER" id="PTHR30399:SF1">
    <property type="entry name" value="UTP PYROPHOSPHATASE"/>
    <property type="match status" value="1"/>
</dbReference>
<dbReference type="PANTHER" id="PTHR30399">
    <property type="entry name" value="UNCHARACTERIZED PROTEIN YGJP"/>
    <property type="match status" value="1"/>
</dbReference>
<dbReference type="InterPro" id="IPR002725">
    <property type="entry name" value="YgjP-like_metallopeptidase"/>
</dbReference>
<evidence type="ECO:0000259" key="2">
    <source>
        <dbReference type="Pfam" id="PF01863"/>
    </source>
</evidence>
<dbReference type="EMBL" id="VITF01000007">
    <property type="protein sequence ID" value="TWA67100.1"/>
    <property type="molecule type" value="Genomic_DNA"/>
</dbReference>
<dbReference type="InterPro" id="IPR053136">
    <property type="entry name" value="UTP_pyrophosphatase-like"/>
</dbReference>
<reference evidence="3 4" key="1">
    <citation type="submission" date="2019-06" db="EMBL/GenBank/DDBJ databases">
        <title>Genomic Encyclopedia of Type Strains, Phase IV (KMG-V): Genome sequencing to study the core and pangenomes of soil and plant-associated prokaryotes.</title>
        <authorList>
            <person name="Whitman W."/>
        </authorList>
    </citation>
    <scope>NUCLEOTIDE SEQUENCE [LARGE SCALE GENOMIC DNA]</scope>
    <source>
        <strain evidence="3 4">BR 11796</strain>
    </source>
</reference>
<dbReference type="CDD" id="cd07344">
    <property type="entry name" value="M48_yhfN_like"/>
    <property type="match status" value="1"/>
</dbReference>
<proteinExistence type="predicted"/>
<feature type="domain" description="YgjP-like metallopeptidase" evidence="2">
    <location>
        <begin position="53"/>
        <end position="250"/>
    </location>
</feature>
<dbReference type="Proteomes" id="UP000316083">
    <property type="component" value="Unassembled WGS sequence"/>
</dbReference>
<dbReference type="Pfam" id="PF01863">
    <property type="entry name" value="YgjP-like"/>
    <property type="match status" value="1"/>
</dbReference>
<feature type="region of interest" description="Disordered" evidence="1">
    <location>
        <begin position="12"/>
        <end position="32"/>
    </location>
</feature>
<dbReference type="AlphaFoldDB" id="A0A560B396"/>
<comment type="caution">
    <text evidence="3">The sequence shown here is derived from an EMBL/GenBank/DDBJ whole genome shotgun (WGS) entry which is preliminary data.</text>
</comment>
<protein>
    <recommendedName>
        <fullName evidence="2">YgjP-like metallopeptidase domain-containing protein</fullName>
    </recommendedName>
</protein>
<evidence type="ECO:0000313" key="3">
    <source>
        <dbReference type="EMBL" id="TWA67100.1"/>
    </source>
</evidence>
<evidence type="ECO:0000313" key="4">
    <source>
        <dbReference type="Proteomes" id="UP000316083"/>
    </source>
</evidence>
<accession>A0A560B396</accession>
<organism evidence="3 4">
    <name type="scientific">Azospirillum brasilense</name>
    <dbReference type="NCBI Taxonomy" id="192"/>
    <lineage>
        <taxon>Bacteria</taxon>
        <taxon>Pseudomonadati</taxon>
        <taxon>Pseudomonadota</taxon>
        <taxon>Alphaproteobacteria</taxon>
        <taxon>Rhodospirillales</taxon>
        <taxon>Azospirillaceae</taxon>
        <taxon>Azospirillum</taxon>
    </lineage>
</organism>
<name>A0A560B396_AZOBR</name>